<evidence type="ECO:0000256" key="3">
    <source>
        <dbReference type="ARBA" id="ARBA00022737"/>
    </source>
</evidence>
<evidence type="ECO:0000313" key="9">
    <source>
        <dbReference type="Proteomes" id="UP000314985"/>
    </source>
</evidence>
<evidence type="ECO:0000256" key="2">
    <source>
        <dbReference type="ARBA" id="ARBA00022729"/>
    </source>
</evidence>
<proteinExistence type="predicted"/>
<dbReference type="SMART" id="SM00032">
    <property type="entry name" value="CCP"/>
    <property type="match status" value="7"/>
</dbReference>
<evidence type="ECO:0000259" key="7">
    <source>
        <dbReference type="PROSITE" id="PS50923"/>
    </source>
</evidence>
<accession>A0A4X1UPI7</accession>
<reference evidence="8 9" key="1">
    <citation type="submission" date="2017-08" db="EMBL/GenBank/DDBJ databases">
        <title>USMARCv1.0.</title>
        <authorList>
            <person name="Hannum G.I."/>
            <person name="Koren S."/>
            <person name="Schroeder S.G."/>
            <person name="Chin S.C."/>
            <person name="Nonneman D.J."/>
            <person name="Becker S.A."/>
            <person name="Rosen B.D."/>
            <person name="Bickhart D.M."/>
            <person name="Putnam N.H."/>
            <person name="Green R.E."/>
            <person name="Tuggle C.K."/>
            <person name="Liu H."/>
            <person name="Rohrer G.A."/>
            <person name="Warr A."/>
            <person name="Hall R."/>
            <person name="Kim K."/>
            <person name="Hume D.A."/>
            <person name="Talbot R."/>
            <person name="Chow W."/>
            <person name="Howe K."/>
            <person name="Schwartz A.S."/>
            <person name="Watson M."/>
            <person name="Archibald A.L."/>
            <person name="Phillippy A.M."/>
            <person name="Smith T.P.L."/>
        </authorList>
    </citation>
    <scope>NUCLEOTIDE SEQUENCE [LARGE SCALE GENOMIC DNA]</scope>
</reference>
<dbReference type="FunFam" id="2.10.70.10:FF:000014">
    <property type="entry name" value="Membrane cofactor protein"/>
    <property type="match status" value="2"/>
</dbReference>
<keyword evidence="3" id="KW-0677">Repeat</keyword>
<dbReference type="InterPro" id="IPR000436">
    <property type="entry name" value="Sushi_SCR_CCP_dom"/>
</dbReference>
<protein>
    <submittedName>
        <fullName evidence="8">Complement component 4 binding protein alpha</fullName>
    </submittedName>
</protein>
<dbReference type="Ensembl" id="ENSSSCT00070036397.1">
    <property type="protein sequence ID" value="ENSSSCP00070030435.1"/>
    <property type="gene ID" value="ENSSSCG00070018403.1"/>
</dbReference>
<dbReference type="PANTHER" id="PTHR19325">
    <property type="entry name" value="COMPLEMENT COMPONENT-RELATED SUSHI DOMAIN-CONTAINING"/>
    <property type="match status" value="1"/>
</dbReference>
<feature type="domain" description="Sushi" evidence="7">
    <location>
        <begin position="477"/>
        <end position="542"/>
    </location>
</feature>
<dbReference type="Proteomes" id="UP000314985">
    <property type="component" value="Chromosome 9"/>
</dbReference>
<evidence type="ECO:0000313" key="8">
    <source>
        <dbReference type="Ensembl" id="ENSSSCP00070030435.1"/>
    </source>
</evidence>
<reference evidence="8" key="2">
    <citation type="submission" date="2025-08" db="UniProtKB">
        <authorList>
            <consortium name="Ensembl"/>
        </authorList>
    </citation>
    <scope>IDENTIFICATION</scope>
</reference>
<dbReference type="CDD" id="cd00033">
    <property type="entry name" value="CCP"/>
    <property type="match status" value="7"/>
</dbReference>
<sequence>MNHYYMLSVEDWLKGRRKLNILGHFFLQLIIGRNNKTAAPSYLFLLIFTWTSNHQSRGWNSEAFQLSLSLKGKDVRINSVVERYLILRDTIQGNTTESSASGSETCGDILKKHPIMHLSRVPHGALDAKRKMAARPFFSPWKISDPTLFQMTLVTALLATVLGDCGPPPYLPFASPTNKLMNTDFEHGTMLKYTCNPGYSRNDTSSITCNDRGSWDYRVFCAKKQCRNPGDLTNGKVEVKTNFLFGSTVEFSCLEGYILVGSSTSHCGIQGKGVDWSDPLPQCVIVKCEPPPAISNGKHNGGDEDFYTYGSSVTYSCDPDFSMLGKASISCSVENKTIGVWSPKPPTCKNIVCNRPQVPNGIIVSGFGSMYIYKDSLMFSCEEGYILKGSSVIYCEADNKWNPSPPVCKLNSCIGLPHIPYTVLDGSYRLRNQKVFEAGTEVKYECITGYRPIPDEPLTVTCQENFTWTPSKGCERVCCPAPALKTIRVISGRTDFPDRCEYAYGDDVLYTCDRGYDPVTPRGRSSCTSDGTWKPEMPACKPAVCMKPEIKNGKLSEDKEKYVVFETVIVQCDSEYDLFGPANITCSENKTWHPEVPKCWWANCHHVCPCGVKP</sequence>
<keyword evidence="4 6" id="KW-1015">Disulfide bond</keyword>
<keyword evidence="2" id="KW-0732">Signal</keyword>
<dbReference type="PANTHER" id="PTHR19325:SF551">
    <property type="entry name" value="ZONA PELLUCIDA SPERM-BINDING PROTEIN 3 RECEPTOR"/>
    <property type="match status" value="1"/>
</dbReference>
<dbReference type="Gene3D" id="2.20.28.230">
    <property type="match status" value="1"/>
</dbReference>
<name>A0A4X1UPI7_PIG</name>
<keyword evidence="5" id="KW-0325">Glycoprotein</keyword>
<feature type="domain" description="Sushi" evidence="7">
    <location>
        <begin position="163"/>
        <end position="223"/>
    </location>
</feature>
<evidence type="ECO:0000256" key="6">
    <source>
        <dbReference type="PROSITE-ProRule" id="PRU00302"/>
    </source>
</evidence>
<dbReference type="InterPro" id="IPR035976">
    <property type="entry name" value="Sushi/SCR/CCP_sf"/>
</dbReference>
<gene>
    <name evidence="8" type="primary">C4BPA</name>
</gene>
<feature type="domain" description="Sushi" evidence="7">
    <location>
        <begin position="286"/>
        <end position="350"/>
    </location>
</feature>
<organism evidence="8 9">
    <name type="scientific">Sus scrofa</name>
    <name type="common">Pig</name>
    <dbReference type="NCBI Taxonomy" id="9823"/>
    <lineage>
        <taxon>Eukaryota</taxon>
        <taxon>Metazoa</taxon>
        <taxon>Chordata</taxon>
        <taxon>Craniata</taxon>
        <taxon>Vertebrata</taxon>
        <taxon>Euteleostomi</taxon>
        <taxon>Mammalia</taxon>
        <taxon>Eutheria</taxon>
        <taxon>Laurasiatheria</taxon>
        <taxon>Artiodactyla</taxon>
        <taxon>Suina</taxon>
        <taxon>Suidae</taxon>
        <taxon>Sus</taxon>
    </lineage>
</organism>
<feature type="domain" description="Sushi" evidence="7">
    <location>
        <begin position="411"/>
        <end position="476"/>
    </location>
</feature>
<evidence type="ECO:0000256" key="5">
    <source>
        <dbReference type="ARBA" id="ARBA00023180"/>
    </source>
</evidence>
<feature type="disulfide bond" evidence="6">
    <location>
        <begin position="288"/>
        <end position="331"/>
    </location>
</feature>
<dbReference type="Gene3D" id="2.10.70.10">
    <property type="entry name" value="Complement Module, domain 1"/>
    <property type="match status" value="6"/>
</dbReference>
<dbReference type="SUPFAM" id="SSF57535">
    <property type="entry name" value="Complement control module/SCR domain"/>
    <property type="match status" value="7"/>
</dbReference>
<dbReference type="PROSITE" id="PS50923">
    <property type="entry name" value="SUSHI"/>
    <property type="match status" value="7"/>
</dbReference>
<dbReference type="InterPro" id="IPR050350">
    <property type="entry name" value="Compl-Cell_Adhes-Reg"/>
</dbReference>
<feature type="domain" description="Sushi" evidence="7">
    <location>
        <begin position="351"/>
        <end position="410"/>
    </location>
</feature>
<feature type="disulfide bond" evidence="6">
    <location>
        <begin position="381"/>
        <end position="408"/>
    </location>
</feature>
<dbReference type="AlphaFoldDB" id="A0A4X1UPI7"/>
<feature type="domain" description="Sushi" evidence="7">
    <location>
        <begin position="224"/>
        <end position="285"/>
    </location>
</feature>
<keyword evidence="1 6" id="KW-0768">Sushi</keyword>
<evidence type="ECO:0000256" key="1">
    <source>
        <dbReference type="ARBA" id="ARBA00022659"/>
    </source>
</evidence>
<feature type="domain" description="Sushi" evidence="7">
    <location>
        <begin position="543"/>
        <end position="601"/>
    </location>
</feature>
<dbReference type="FunFam" id="2.10.70.10:FF:000055">
    <property type="entry name" value="Complement decay-accelerating factor, GPI-anchored"/>
    <property type="match status" value="1"/>
</dbReference>
<evidence type="ECO:0000256" key="4">
    <source>
        <dbReference type="ARBA" id="ARBA00023157"/>
    </source>
</evidence>
<feature type="disulfide bond" evidence="6">
    <location>
        <begin position="572"/>
        <end position="599"/>
    </location>
</feature>
<dbReference type="Pfam" id="PF00084">
    <property type="entry name" value="Sushi"/>
    <property type="match status" value="7"/>
</dbReference>
<comment type="caution">
    <text evidence="6">Lacks conserved residue(s) required for the propagation of feature annotation.</text>
</comment>